<proteinExistence type="predicted"/>
<organism evidence="2 3">
    <name type="scientific">Portunus trituberculatus</name>
    <name type="common">Swimming crab</name>
    <name type="synonym">Neptunus trituberculatus</name>
    <dbReference type="NCBI Taxonomy" id="210409"/>
    <lineage>
        <taxon>Eukaryota</taxon>
        <taxon>Metazoa</taxon>
        <taxon>Ecdysozoa</taxon>
        <taxon>Arthropoda</taxon>
        <taxon>Crustacea</taxon>
        <taxon>Multicrustacea</taxon>
        <taxon>Malacostraca</taxon>
        <taxon>Eumalacostraca</taxon>
        <taxon>Eucarida</taxon>
        <taxon>Decapoda</taxon>
        <taxon>Pleocyemata</taxon>
        <taxon>Brachyura</taxon>
        <taxon>Eubrachyura</taxon>
        <taxon>Portunoidea</taxon>
        <taxon>Portunidae</taxon>
        <taxon>Portuninae</taxon>
        <taxon>Portunus</taxon>
    </lineage>
</organism>
<evidence type="ECO:0000313" key="3">
    <source>
        <dbReference type="Proteomes" id="UP000324222"/>
    </source>
</evidence>
<evidence type="ECO:0000313" key="2">
    <source>
        <dbReference type="EMBL" id="MPC10354.1"/>
    </source>
</evidence>
<name>A0A5B7CNZ0_PORTR</name>
<sequence>MPSTHPSQQHGRGGTAAAGGKHATKQAKRDYPAAPPHPGNLSTTTSPSRPSAEPSGTTTQTSTINHNSPA</sequence>
<feature type="region of interest" description="Disordered" evidence="1">
    <location>
        <begin position="1"/>
        <end position="70"/>
    </location>
</feature>
<gene>
    <name evidence="2" type="ORF">E2C01_002988</name>
</gene>
<dbReference type="Proteomes" id="UP000324222">
    <property type="component" value="Unassembled WGS sequence"/>
</dbReference>
<dbReference type="AlphaFoldDB" id="A0A5B7CNZ0"/>
<protein>
    <submittedName>
        <fullName evidence="2">Uncharacterized protein</fullName>
    </submittedName>
</protein>
<comment type="caution">
    <text evidence="2">The sequence shown here is derived from an EMBL/GenBank/DDBJ whole genome shotgun (WGS) entry which is preliminary data.</text>
</comment>
<evidence type="ECO:0000256" key="1">
    <source>
        <dbReference type="SAM" id="MobiDB-lite"/>
    </source>
</evidence>
<keyword evidence="3" id="KW-1185">Reference proteome</keyword>
<accession>A0A5B7CNZ0</accession>
<dbReference type="EMBL" id="VSRR010000112">
    <property type="protein sequence ID" value="MPC10354.1"/>
    <property type="molecule type" value="Genomic_DNA"/>
</dbReference>
<feature type="compositionally biased region" description="Polar residues" evidence="1">
    <location>
        <begin position="40"/>
        <end position="70"/>
    </location>
</feature>
<reference evidence="2 3" key="1">
    <citation type="submission" date="2019-05" db="EMBL/GenBank/DDBJ databases">
        <title>Another draft genome of Portunus trituberculatus and its Hox gene families provides insights of decapod evolution.</title>
        <authorList>
            <person name="Jeong J.-H."/>
            <person name="Song I."/>
            <person name="Kim S."/>
            <person name="Choi T."/>
            <person name="Kim D."/>
            <person name="Ryu S."/>
            <person name="Kim W."/>
        </authorList>
    </citation>
    <scope>NUCLEOTIDE SEQUENCE [LARGE SCALE GENOMIC DNA]</scope>
    <source>
        <tissue evidence="2">Muscle</tissue>
    </source>
</reference>